<name>A0ABU4UTE0_9PSEU</name>
<evidence type="ECO:0000313" key="2">
    <source>
        <dbReference type="Proteomes" id="UP001285352"/>
    </source>
</evidence>
<sequence length="122" mass="13528">MAGIRADPGHSHVRWFVLETMMQVPSDAEILDAFGVVPETGDEPWIKVVRVEDVLLSFDELAASVRVRWSQGGEPVVDLYREGASRLLVRSGRGESHAVVEFADGELAVRIHPSVRITSRHN</sequence>
<reference evidence="1 2" key="1">
    <citation type="submission" date="2023-11" db="EMBL/GenBank/DDBJ databases">
        <title>Lentzea sokolovensis, sp. nov., Lentzea kristufkii, sp. nov., and Lentzea miocenensis, sp. nov., rare actinobacteria from Sokolov Coal Basin, Miocene lacustrine sediment, Czech Republic.</title>
        <authorList>
            <person name="Lara A."/>
            <person name="Kotroba L."/>
            <person name="Nouioui I."/>
            <person name="Neumann-Schaal M."/>
            <person name="Mast Y."/>
            <person name="Chronakova A."/>
        </authorList>
    </citation>
    <scope>NUCLEOTIDE SEQUENCE [LARGE SCALE GENOMIC DNA]</scope>
    <source>
        <strain evidence="1 2">BCCO 10_0061</strain>
    </source>
</reference>
<organism evidence="1 2">
    <name type="scientific">Lentzea sokolovensis</name>
    <dbReference type="NCBI Taxonomy" id="3095429"/>
    <lineage>
        <taxon>Bacteria</taxon>
        <taxon>Bacillati</taxon>
        <taxon>Actinomycetota</taxon>
        <taxon>Actinomycetes</taxon>
        <taxon>Pseudonocardiales</taxon>
        <taxon>Pseudonocardiaceae</taxon>
        <taxon>Lentzea</taxon>
    </lineage>
</organism>
<accession>A0ABU4UTE0</accession>
<dbReference type="EMBL" id="JAXAVU010000006">
    <property type="protein sequence ID" value="MDX8142701.1"/>
    <property type="molecule type" value="Genomic_DNA"/>
</dbReference>
<protein>
    <submittedName>
        <fullName evidence="1">Uncharacterized protein</fullName>
    </submittedName>
</protein>
<proteinExistence type="predicted"/>
<keyword evidence="2" id="KW-1185">Reference proteome</keyword>
<comment type="caution">
    <text evidence="1">The sequence shown here is derived from an EMBL/GenBank/DDBJ whole genome shotgun (WGS) entry which is preliminary data.</text>
</comment>
<dbReference type="RefSeq" id="WP_319975012.1">
    <property type="nucleotide sequence ID" value="NZ_JAXAVU010000006.1"/>
</dbReference>
<dbReference type="Proteomes" id="UP001285352">
    <property type="component" value="Unassembled WGS sequence"/>
</dbReference>
<evidence type="ECO:0000313" key="1">
    <source>
        <dbReference type="EMBL" id="MDX8142701.1"/>
    </source>
</evidence>
<gene>
    <name evidence="1" type="ORF">SK854_11305</name>
</gene>